<evidence type="ECO:0000256" key="1">
    <source>
        <dbReference type="SAM" id="MobiDB-lite"/>
    </source>
</evidence>
<dbReference type="AlphaFoldDB" id="A0A6A5FME7"/>
<accession>A0A6A5FME7</accession>
<comment type="caution">
    <text evidence="3">The sequence shown here is derived from an EMBL/GenBank/DDBJ whole genome shotgun (WGS) entry which is preliminary data.</text>
</comment>
<evidence type="ECO:0000259" key="2">
    <source>
        <dbReference type="PROSITE" id="PS50994"/>
    </source>
</evidence>
<dbReference type="InterPro" id="IPR038765">
    <property type="entry name" value="Papain-like_cys_pep_sf"/>
</dbReference>
<proteinExistence type="predicted"/>
<dbReference type="GO" id="GO:0003676">
    <property type="term" value="F:nucleic acid binding"/>
    <property type="evidence" value="ECO:0007669"/>
    <property type="project" value="InterPro"/>
</dbReference>
<dbReference type="Proteomes" id="UP000465112">
    <property type="component" value="Chromosome 4"/>
</dbReference>
<dbReference type="PROSITE" id="PS50994">
    <property type="entry name" value="INTEGRASE"/>
    <property type="match status" value="1"/>
</dbReference>
<dbReference type="GO" id="GO:0015074">
    <property type="term" value="P:DNA integration"/>
    <property type="evidence" value="ECO:0007669"/>
    <property type="project" value="InterPro"/>
</dbReference>
<dbReference type="InterPro" id="IPR041588">
    <property type="entry name" value="Integrase_H2C2"/>
</dbReference>
<dbReference type="SUPFAM" id="SSF53098">
    <property type="entry name" value="Ribonuclease H-like"/>
    <property type="match status" value="1"/>
</dbReference>
<organism evidence="3 4">
    <name type="scientific">Perca fluviatilis</name>
    <name type="common">European perch</name>
    <dbReference type="NCBI Taxonomy" id="8168"/>
    <lineage>
        <taxon>Eukaryota</taxon>
        <taxon>Metazoa</taxon>
        <taxon>Chordata</taxon>
        <taxon>Craniata</taxon>
        <taxon>Vertebrata</taxon>
        <taxon>Euteleostomi</taxon>
        <taxon>Actinopterygii</taxon>
        <taxon>Neopterygii</taxon>
        <taxon>Teleostei</taxon>
        <taxon>Neoteleostei</taxon>
        <taxon>Acanthomorphata</taxon>
        <taxon>Eupercaria</taxon>
        <taxon>Perciformes</taxon>
        <taxon>Percoidei</taxon>
        <taxon>Percidae</taxon>
        <taxon>Percinae</taxon>
        <taxon>Perca</taxon>
    </lineage>
</organism>
<dbReference type="InterPro" id="IPR036397">
    <property type="entry name" value="RNaseH_sf"/>
</dbReference>
<name>A0A6A5FME7_PERFL</name>
<evidence type="ECO:0000313" key="3">
    <source>
        <dbReference type="EMBL" id="KAF1392304.1"/>
    </source>
</evidence>
<dbReference type="Gene3D" id="3.40.395.10">
    <property type="entry name" value="Adenoviral Proteinase, Chain A"/>
    <property type="match status" value="1"/>
</dbReference>
<reference evidence="3 4" key="1">
    <citation type="submission" date="2019-06" db="EMBL/GenBank/DDBJ databases">
        <title>A chromosome-scale genome assembly of the European perch, Perca fluviatilis.</title>
        <authorList>
            <person name="Roques C."/>
            <person name="Zahm M."/>
            <person name="Cabau C."/>
            <person name="Klopp C."/>
            <person name="Bouchez O."/>
            <person name="Donnadieu C."/>
            <person name="Kuhl H."/>
            <person name="Gislard M."/>
            <person name="Guendouz S."/>
            <person name="Journot L."/>
            <person name="Haffray P."/>
            <person name="Bestin A."/>
            <person name="Morvezen R."/>
            <person name="Feron R."/>
            <person name="Wen M."/>
            <person name="Jouanno E."/>
            <person name="Herpin A."/>
            <person name="Schartl M."/>
            <person name="Postlethwait J."/>
            <person name="Schaerlinger B."/>
            <person name="Chardard D."/>
            <person name="Lecocq T."/>
            <person name="Poncet C."/>
            <person name="Jaffrelo L."/>
            <person name="Lampietro C."/>
            <person name="Guiguen Y."/>
        </authorList>
    </citation>
    <scope>NUCLEOTIDE SEQUENCE [LARGE SCALE GENOMIC DNA]</scope>
    <source>
        <tissue evidence="3">Blood</tissue>
    </source>
</reference>
<evidence type="ECO:0000313" key="4">
    <source>
        <dbReference type="Proteomes" id="UP000465112"/>
    </source>
</evidence>
<dbReference type="Pfam" id="PF17921">
    <property type="entry name" value="Integrase_H2C2"/>
    <property type="match status" value="1"/>
</dbReference>
<dbReference type="InterPro" id="IPR012337">
    <property type="entry name" value="RNaseH-like_sf"/>
</dbReference>
<dbReference type="Gene3D" id="3.30.420.10">
    <property type="entry name" value="Ribonuclease H-like superfamily/Ribonuclease H"/>
    <property type="match status" value="1"/>
</dbReference>
<dbReference type="InterPro" id="IPR001584">
    <property type="entry name" value="Integrase_cat-core"/>
</dbReference>
<dbReference type="InterPro" id="IPR052160">
    <property type="entry name" value="Gypsy_RT_Integrase-like"/>
</dbReference>
<dbReference type="EMBL" id="VHII01000004">
    <property type="protein sequence ID" value="KAF1392304.1"/>
    <property type="molecule type" value="Genomic_DNA"/>
</dbReference>
<protein>
    <recommendedName>
        <fullName evidence="2">Integrase catalytic domain-containing protein</fullName>
    </recommendedName>
</protein>
<feature type="region of interest" description="Disordered" evidence="1">
    <location>
        <begin position="435"/>
        <end position="490"/>
    </location>
</feature>
<keyword evidence="4" id="KW-1185">Reference proteome</keyword>
<feature type="compositionally biased region" description="Polar residues" evidence="1">
    <location>
        <begin position="453"/>
        <end position="464"/>
    </location>
</feature>
<feature type="domain" description="Integrase catalytic" evidence="2">
    <location>
        <begin position="79"/>
        <end position="173"/>
    </location>
</feature>
<dbReference type="Gene3D" id="1.10.340.70">
    <property type="match status" value="1"/>
</dbReference>
<sequence>MSITESQLFYTGPSVENMRLAVLSEEQRRAVLEECHNNPGTGNHGGVRATTDRVAAGYYWDSIKADVADWVKTFCHMTSQFTFISHLHIFAALNIKHAITSAYRPQSNGQDERTNQDVKRTLTKYVSQHQDDWDVQLQAIVYGSNTAKQALYACETDSALELADPEEELELKLCGVKALNEKLTYVLDRARPAKEIVVLDGPMCLRREDFWSLGLDEEVESNPFPVQSDGQSCGIFMLMYALCICTGAQFHFLDSDIPSIRKWWCLQIQEKFSITRHGQHIGQRFAFWTEEAKQLMAGNLPPIYRIPRPHKVEEEQVEVEELPLTVKDMYTAEYIVRNNPGLFKGRVHEPSFVWMNHDDQLNCWRVLMDTMECDAKDPFTFTFDHMQDMETFMGVCRDMLDLRVNARCGLHSPPRYMSAENYCAAIANQVPNKLPSPVHLRSSPHSPVPPQEYSPSLHLNTVPSTPALPTPAVEAQCQAPWSRDTWEHRS</sequence>
<dbReference type="PANTHER" id="PTHR47266">
    <property type="entry name" value="ENDONUCLEASE-RELATED"/>
    <property type="match status" value="1"/>
</dbReference>
<dbReference type="SUPFAM" id="SSF54001">
    <property type="entry name" value="Cysteine proteinases"/>
    <property type="match status" value="1"/>
</dbReference>
<gene>
    <name evidence="3" type="ORF">PFLUV_G00051400</name>
</gene>